<dbReference type="RefSeq" id="WP_057904717.1">
    <property type="nucleotide sequence ID" value="NZ_AZDA01000079.1"/>
</dbReference>
<feature type="transmembrane region" description="Helical" evidence="1">
    <location>
        <begin position="21"/>
        <end position="43"/>
    </location>
</feature>
<reference evidence="2 3" key="1">
    <citation type="journal article" date="2015" name="Genome Announc.">
        <title>Expanding the biotechnology potential of lactobacilli through comparative genomics of 213 strains and associated genera.</title>
        <authorList>
            <person name="Sun Z."/>
            <person name="Harris H.M."/>
            <person name="McCann A."/>
            <person name="Guo C."/>
            <person name="Argimon S."/>
            <person name="Zhang W."/>
            <person name="Yang X."/>
            <person name="Jeffery I.B."/>
            <person name="Cooney J.C."/>
            <person name="Kagawa T.F."/>
            <person name="Liu W."/>
            <person name="Song Y."/>
            <person name="Salvetti E."/>
            <person name="Wrobel A."/>
            <person name="Rasinkangas P."/>
            <person name="Parkhill J."/>
            <person name="Rea M.C."/>
            <person name="O'Sullivan O."/>
            <person name="Ritari J."/>
            <person name="Douillard F.P."/>
            <person name="Paul Ross R."/>
            <person name="Yang R."/>
            <person name="Briner A.E."/>
            <person name="Felis G.E."/>
            <person name="de Vos W.M."/>
            <person name="Barrangou R."/>
            <person name="Klaenhammer T.R."/>
            <person name="Caufield P.W."/>
            <person name="Cui Y."/>
            <person name="Zhang H."/>
            <person name="O'Toole P.W."/>
        </authorList>
    </citation>
    <scope>NUCLEOTIDE SEQUENCE [LARGE SCALE GENOMIC DNA]</scope>
    <source>
        <strain evidence="2 3">DSM 20003</strain>
    </source>
</reference>
<gene>
    <name evidence="2" type="ORF">FC07_GL000132</name>
</gene>
<protein>
    <submittedName>
        <fullName evidence="2">Uncharacterized protein</fullName>
    </submittedName>
</protein>
<sequence>MQVNYEQSSTQIIKKLRQPYLWPNLVIFLALTLIVGLLSLFIADLLPHTLAFSIRIMAVAVVDFLLLALTFVQYMQYLSYLKEHPKRVRMINYIHNLAQQGLPEKPLKQLIKLVAITEDLRKPQWEPLQTVLRRADNDPEQREILLENLEQSEKKLNEFWERRRFVSPVTFKEFLQQLQVNHHELVPAKREFRLEHSALPTRRHPR</sequence>
<feature type="transmembrane region" description="Helical" evidence="1">
    <location>
        <begin position="49"/>
        <end position="72"/>
    </location>
</feature>
<comment type="caution">
    <text evidence="2">The sequence shown here is derived from an EMBL/GenBank/DDBJ whole genome shotgun (WGS) entry which is preliminary data.</text>
</comment>
<name>A0A0R1GMW0_9LACO</name>
<keyword evidence="1" id="KW-1133">Transmembrane helix</keyword>
<dbReference type="PATRIC" id="fig|1423726.3.peg.140"/>
<keyword evidence="3" id="KW-1185">Reference proteome</keyword>
<evidence type="ECO:0000256" key="1">
    <source>
        <dbReference type="SAM" id="Phobius"/>
    </source>
</evidence>
<accession>A0A0R1GMW0</accession>
<organism evidence="2 3">
    <name type="scientific">Loigolactobacillus bifermentans DSM 20003</name>
    <dbReference type="NCBI Taxonomy" id="1423726"/>
    <lineage>
        <taxon>Bacteria</taxon>
        <taxon>Bacillati</taxon>
        <taxon>Bacillota</taxon>
        <taxon>Bacilli</taxon>
        <taxon>Lactobacillales</taxon>
        <taxon>Lactobacillaceae</taxon>
        <taxon>Loigolactobacillus</taxon>
    </lineage>
</organism>
<dbReference type="EMBL" id="AZDA01000079">
    <property type="protein sequence ID" value="KRK35405.1"/>
    <property type="molecule type" value="Genomic_DNA"/>
</dbReference>
<dbReference type="STRING" id="1423726.FC07_GL000132"/>
<dbReference type="Proteomes" id="UP000051461">
    <property type="component" value="Unassembled WGS sequence"/>
</dbReference>
<dbReference type="AlphaFoldDB" id="A0A0R1GMW0"/>
<evidence type="ECO:0000313" key="3">
    <source>
        <dbReference type="Proteomes" id="UP000051461"/>
    </source>
</evidence>
<proteinExistence type="predicted"/>
<keyword evidence="1" id="KW-0812">Transmembrane</keyword>
<evidence type="ECO:0000313" key="2">
    <source>
        <dbReference type="EMBL" id="KRK35405.1"/>
    </source>
</evidence>
<keyword evidence="1" id="KW-0472">Membrane</keyword>